<accession>A0A0V0U656</accession>
<reference evidence="1 2" key="1">
    <citation type="submission" date="2015-01" db="EMBL/GenBank/DDBJ databases">
        <title>Evolution of Trichinella species and genotypes.</title>
        <authorList>
            <person name="Korhonen P.K."/>
            <person name="Edoardo P."/>
            <person name="Giuseppe L.R."/>
            <person name="Gasser R.B."/>
        </authorList>
    </citation>
    <scope>NUCLEOTIDE SEQUENCE [LARGE SCALE GENOMIC DNA]</scope>
    <source>
        <strain evidence="1">ISS417</strain>
    </source>
</reference>
<organism evidence="1 2">
    <name type="scientific">Trichinella murrelli</name>
    <dbReference type="NCBI Taxonomy" id="144512"/>
    <lineage>
        <taxon>Eukaryota</taxon>
        <taxon>Metazoa</taxon>
        <taxon>Ecdysozoa</taxon>
        <taxon>Nematoda</taxon>
        <taxon>Enoplea</taxon>
        <taxon>Dorylaimia</taxon>
        <taxon>Trichinellida</taxon>
        <taxon>Trichinellidae</taxon>
        <taxon>Trichinella</taxon>
    </lineage>
</organism>
<dbReference type="AlphaFoldDB" id="A0A0V0U656"/>
<keyword evidence="2" id="KW-1185">Reference proteome</keyword>
<name>A0A0V0U656_9BILA</name>
<dbReference type="OrthoDB" id="5913348at2759"/>
<sequence>MSGLLMAEALNSGERARSQFRLDSLSTSAPICVINVPLNDFGRERQTAQCRVTAVAAPVDGYSFWISQALVNCPLQCVSQVALHRSTPFTETSSDPIATIASGASKIALEHLVAAISQKLNFSVEVPLDPCQRSSVHMNHSRHW</sequence>
<gene>
    <name evidence="1" type="ORF">T05_3723</name>
</gene>
<protein>
    <submittedName>
        <fullName evidence="1">Uncharacterized protein</fullName>
    </submittedName>
</protein>
<evidence type="ECO:0000313" key="1">
    <source>
        <dbReference type="EMBL" id="KRX46407.1"/>
    </source>
</evidence>
<proteinExistence type="predicted"/>
<evidence type="ECO:0000313" key="2">
    <source>
        <dbReference type="Proteomes" id="UP000055048"/>
    </source>
</evidence>
<comment type="caution">
    <text evidence="1">The sequence shown here is derived from an EMBL/GenBank/DDBJ whole genome shotgun (WGS) entry which is preliminary data.</text>
</comment>
<dbReference type="EMBL" id="JYDJ01000058">
    <property type="protein sequence ID" value="KRX46407.1"/>
    <property type="molecule type" value="Genomic_DNA"/>
</dbReference>
<dbReference type="Proteomes" id="UP000055048">
    <property type="component" value="Unassembled WGS sequence"/>
</dbReference>